<dbReference type="Proteomes" id="UP000031036">
    <property type="component" value="Unassembled WGS sequence"/>
</dbReference>
<organism evidence="1 2">
    <name type="scientific">Toxocara canis</name>
    <name type="common">Canine roundworm</name>
    <dbReference type="NCBI Taxonomy" id="6265"/>
    <lineage>
        <taxon>Eukaryota</taxon>
        <taxon>Metazoa</taxon>
        <taxon>Ecdysozoa</taxon>
        <taxon>Nematoda</taxon>
        <taxon>Chromadorea</taxon>
        <taxon>Rhabditida</taxon>
        <taxon>Spirurina</taxon>
        <taxon>Ascaridomorpha</taxon>
        <taxon>Ascaridoidea</taxon>
        <taxon>Toxocaridae</taxon>
        <taxon>Toxocara</taxon>
    </lineage>
</organism>
<gene>
    <name evidence="1" type="ORF">Tcan_06108</name>
</gene>
<evidence type="ECO:0000313" key="1">
    <source>
        <dbReference type="EMBL" id="KHN78093.1"/>
    </source>
</evidence>
<dbReference type="EMBL" id="JPKZ01002173">
    <property type="protein sequence ID" value="KHN78093.1"/>
    <property type="molecule type" value="Genomic_DNA"/>
</dbReference>
<dbReference type="AlphaFoldDB" id="A0A0B2V994"/>
<protein>
    <submittedName>
        <fullName evidence="1">Uncharacterized protein</fullName>
    </submittedName>
</protein>
<proteinExistence type="predicted"/>
<name>A0A0B2V994_TOXCA</name>
<reference evidence="1 2" key="1">
    <citation type="submission" date="2014-11" db="EMBL/GenBank/DDBJ databases">
        <title>Genetic blueprint of the zoonotic pathogen Toxocara canis.</title>
        <authorList>
            <person name="Zhu X.-Q."/>
            <person name="Korhonen P.K."/>
            <person name="Cai H."/>
            <person name="Young N.D."/>
            <person name="Nejsum P."/>
            <person name="von Samson-Himmelstjerna G."/>
            <person name="Boag P.R."/>
            <person name="Tan P."/>
            <person name="Li Q."/>
            <person name="Min J."/>
            <person name="Yang Y."/>
            <person name="Wang X."/>
            <person name="Fang X."/>
            <person name="Hall R.S."/>
            <person name="Hofmann A."/>
            <person name="Sternberg P.W."/>
            <person name="Jex A.R."/>
            <person name="Gasser R.B."/>
        </authorList>
    </citation>
    <scope>NUCLEOTIDE SEQUENCE [LARGE SCALE GENOMIC DNA]</scope>
    <source>
        <strain evidence="1">PN_DK_2014</strain>
    </source>
</reference>
<evidence type="ECO:0000313" key="2">
    <source>
        <dbReference type="Proteomes" id="UP000031036"/>
    </source>
</evidence>
<keyword evidence="2" id="KW-1185">Reference proteome</keyword>
<sequence length="108" mass="11834">MVQSNDKPPADPIRHLPKLLGTVKNSPCFQPQTPPNHAALHSRSMVKEVVGGTCGEIRVARMWNKLADVVVSAHQVSAFTNRLKHSSMGKINESGVQLIHTLFIFVIA</sequence>
<accession>A0A0B2V994</accession>
<comment type="caution">
    <text evidence="1">The sequence shown here is derived from an EMBL/GenBank/DDBJ whole genome shotgun (WGS) entry which is preliminary data.</text>
</comment>